<evidence type="ECO:0000313" key="2">
    <source>
        <dbReference type="Proteomes" id="UP001569963"/>
    </source>
</evidence>
<name>A0ABV4QG76_9ACTN</name>
<proteinExistence type="predicted"/>
<gene>
    <name evidence="1" type="ORF">SM611_24930</name>
</gene>
<dbReference type="EMBL" id="JAXCEI010000011">
    <property type="protein sequence ID" value="MFA1542193.1"/>
    <property type="molecule type" value="Genomic_DNA"/>
</dbReference>
<reference evidence="1 2" key="1">
    <citation type="submission" date="2023-11" db="EMBL/GenBank/DDBJ databases">
        <title>Actinomadura monticuli sp. nov., isolated from volcanic ash.</title>
        <authorList>
            <person name="Lee S.D."/>
            <person name="Yang H."/>
            <person name="Kim I.S."/>
        </authorList>
    </citation>
    <scope>NUCLEOTIDE SEQUENCE [LARGE SCALE GENOMIC DNA]</scope>
    <source>
        <strain evidence="1 2">DLS-62</strain>
    </source>
</reference>
<sequence>MDAIRLDGRSFQVTDLENGVSEEAQYLPPVGPEPVTMNQMVDLPAEEWDLVSTQDALS</sequence>
<comment type="caution">
    <text evidence="1">The sequence shown here is derived from an EMBL/GenBank/DDBJ whole genome shotgun (WGS) entry which is preliminary data.</text>
</comment>
<dbReference type="RefSeq" id="WP_371952341.1">
    <property type="nucleotide sequence ID" value="NZ_JAXCEI010000011.1"/>
</dbReference>
<organism evidence="1 2">
    <name type="scientific">Actinomadura monticuli</name>
    <dbReference type="NCBI Taxonomy" id="3097367"/>
    <lineage>
        <taxon>Bacteria</taxon>
        <taxon>Bacillati</taxon>
        <taxon>Actinomycetota</taxon>
        <taxon>Actinomycetes</taxon>
        <taxon>Streptosporangiales</taxon>
        <taxon>Thermomonosporaceae</taxon>
        <taxon>Actinomadura</taxon>
    </lineage>
</organism>
<keyword evidence="2" id="KW-1185">Reference proteome</keyword>
<dbReference type="Proteomes" id="UP001569963">
    <property type="component" value="Unassembled WGS sequence"/>
</dbReference>
<protein>
    <submittedName>
        <fullName evidence="1">Uncharacterized protein</fullName>
    </submittedName>
</protein>
<accession>A0ABV4QG76</accession>
<evidence type="ECO:0000313" key="1">
    <source>
        <dbReference type="EMBL" id="MFA1542193.1"/>
    </source>
</evidence>